<feature type="transmembrane region" description="Helical" evidence="1">
    <location>
        <begin position="22"/>
        <end position="46"/>
    </location>
</feature>
<dbReference type="GeneID" id="37205188"/>
<reference evidence="2 3" key="1">
    <citation type="submission" date="2018-02" db="EMBL/GenBank/DDBJ databases">
        <title>The genomes of Aspergillus section Nigri reveals drivers in fungal speciation.</title>
        <authorList>
            <consortium name="DOE Joint Genome Institute"/>
            <person name="Vesth T.C."/>
            <person name="Nybo J."/>
            <person name="Theobald S."/>
            <person name="Brandl J."/>
            <person name="Frisvad J.C."/>
            <person name="Nielsen K.F."/>
            <person name="Lyhne E.K."/>
            <person name="Kogle M.E."/>
            <person name="Kuo A."/>
            <person name="Riley R."/>
            <person name="Clum A."/>
            <person name="Nolan M."/>
            <person name="Lipzen A."/>
            <person name="Salamov A."/>
            <person name="Henrissat B."/>
            <person name="Wiebenga A."/>
            <person name="De vries R.P."/>
            <person name="Grigoriev I.V."/>
            <person name="Mortensen U.H."/>
            <person name="Andersen M.R."/>
            <person name="Baker S.E."/>
        </authorList>
    </citation>
    <scope>NUCLEOTIDE SEQUENCE [LARGE SCALE GENOMIC DNA]</scope>
    <source>
        <strain evidence="2 3">CBS 101889</strain>
    </source>
</reference>
<dbReference type="Proteomes" id="UP000248961">
    <property type="component" value="Unassembled WGS sequence"/>
</dbReference>
<evidence type="ECO:0000313" key="3">
    <source>
        <dbReference type="Proteomes" id="UP000248961"/>
    </source>
</evidence>
<keyword evidence="1" id="KW-0812">Transmembrane</keyword>
<dbReference type="RefSeq" id="XP_025551933.1">
    <property type="nucleotide sequence ID" value="XM_025700899.1"/>
</dbReference>
<accession>A0A395HZ33</accession>
<gene>
    <name evidence="2" type="ORF">BO97DRAFT_54631</name>
</gene>
<dbReference type="EMBL" id="KZ824282">
    <property type="protein sequence ID" value="RAL12779.1"/>
    <property type="molecule type" value="Genomic_DNA"/>
</dbReference>
<keyword evidence="1" id="KW-0472">Membrane</keyword>
<protein>
    <submittedName>
        <fullName evidence="2">Uncharacterized protein</fullName>
    </submittedName>
</protein>
<keyword evidence="3" id="KW-1185">Reference proteome</keyword>
<evidence type="ECO:0000256" key="1">
    <source>
        <dbReference type="SAM" id="Phobius"/>
    </source>
</evidence>
<keyword evidence="1" id="KW-1133">Transmembrane helix</keyword>
<name>A0A395HZ33_ASPHC</name>
<dbReference type="VEuPathDB" id="FungiDB:BO97DRAFT_54631"/>
<dbReference type="AlphaFoldDB" id="A0A395HZ33"/>
<evidence type="ECO:0000313" key="2">
    <source>
        <dbReference type="EMBL" id="RAL12779.1"/>
    </source>
</evidence>
<proteinExistence type="predicted"/>
<organism evidence="2 3">
    <name type="scientific">Aspergillus homomorphus (strain CBS 101889)</name>
    <dbReference type="NCBI Taxonomy" id="1450537"/>
    <lineage>
        <taxon>Eukaryota</taxon>
        <taxon>Fungi</taxon>
        <taxon>Dikarya</taxon>
        <taxon>Ascomycota</taxon>
        <taxon>Pezizomycotina</taxon>
        <taxon>Eurotiomycetes</taxon>
        <taxon>Eurotiomycetidae</taxon>
        <taxon>Eurotiales</taxon>
        <taxon>Aspergillaceae</taxon>
        <taxon>Aspergillus</taxon>
        <taxon>Aspergillus subgen. Circumdati</taxon>
    </lineage>
</organism>
<sequence length="78" mass="9263">MIFTKRPCLCLHIHIHKNLFRVIHYVLIAFLLFIRSLLVLPMFILIELYQLYPYSKAGKSVGIKGAWRPKPQRGLYHQ</sequence>